<reference evidence="1" key="1">
    <citation type="submission" date="2023-10" db="EMBL/GenBank/DDBJ databases">
        <authorList>
            <person name="Chen Y."/>
            <person name="Shah S."/>
            <person name="Dougan E. K."/>
            <person name="Thang M."/>
            <person name="Chan C."/>
        </authorList>
    </citation>
    <scope>NUCLEOTIDE SEQUENCE [LARGE SCALE GENOMIC DNA]</scope>
</reference>
<gene>
    <name evidence="1" type="ORF">PCOR1329_LOCUS50655</name>
</gene>
<protein>
    <recommendedName>
        <fullName evidence="3">Secreted protein</fullName>
    </recommendedName>
</protein>
<organism evidence="1 2">
    <name type="scientific">Prorocentrum cordatum</name>
    <dbReference type="NCBI Taxonomy" id="2364126"/>
    <lineage>
        <taxon>Eukaryota</taxon>
        <taxon>Sar</taxon>
        <taxon>Alveolata</taxon>
        <taxon>Dinophyceae</taxon>
        <taxon>Prorocentrales</taxon>
        <taxon>Prorocentraceae</taxon>
        <taxon>Prorocentrum</taxon>
    </lineage>
</organism>
<name>A0ABN9UQA6_9DINO</name>
<comment type="caution">
    <text evidence="1">The sequence shown here is derived from an EMBL/GenBank/DDBJ whole genome shotgun (WGS) entry which is preliminary data.</text>
</comment>
<keyword evidence="2" id="KW-1185">Reference proteome</keyword>
<evidence type="ECO:0000313" key="2">
    <source>
        <dbReference type="Proteomes" id="UP001189429"/>
    </source>
</evidence>
<proteinExistence type="predicted"/>
<evidence type="ECO:0000313" key="1">
    <source>
        <dbReference type="EMBL" id="CAK0862159.1"/>
    </source>
</evidence>
<accession>A0ABN9UQA6</accession>
<sequence length="77" mass="8106">MWSIAWTLSTGAASSGAPGAASQISTSCTPRLLQIRATSVSDCRLRRRSRTSRLSCRASPACSATTGTGSCRRTLTR</sequence>
<evidence type="ECO:0008006" key="3">
    <source>
        <dbReference type="Google" id="ProtNLM"/>
    </source>
</evidence>
<dbReference type="Proteomes" id="UP001189429">
    <property type="component" value="Unassembled WGS sequence"/>
</dbReference>
<dbReference type="EMBL" id="CAUYUJ010016132">
    <property type="protein sequence ID" value="CAK0862159.1"/>
    <property type="molecule type" value="Genomic_DNA"/>
</dbReference>